<dbReference type="EMBL" id="HBUF01613945">
    <property type="protein sequence ID" value="CAG6779419.1"/>
    <property type="molecule type" value="Transcribed_RNA"/>
</dbReference>
<feature type="region of interest" description="Disordered" evidence="2">
    <location>
        <begin position="1"/>
        <end position="37"/>
    </location>
</feature>
<feature type="coiled-coil region" evidence="1">
    <location>
        <begin position="206"/>
        <end position="312"/>
    </location>
</feature>
<proteinExistence type="predicted"/>
<feature type="compositionally biased region" description="Basic residues" evidence="2">
    <location>
        <begin position="23"/>
        <end position="33"/>
    </location>
</feature>
<sequence length="312" mass="36138">MTEEEPADLYSSRQSVRSSKSVKLLRPRSRTKKAMVSNSVNSCQDECSCEETQALKENNKRLQEKISLLQIQLQTQCRLHAVAHRRSSPHSCQKRCPTPNTAHTTGGTPQSSSRLDATEDKKRQLILMTEEMQAIHRKYETRIKELETELSSKTTLLDSNEFTKVSDNVEIIKLRRLCKKQTAQICTLQSHLELVEKKLTLYVREYQASSGENEQLKERNEELSGKVSQLELNHANKQAFEIHVKALEERIADLERERNELKKTVGQLNQIINQQGEHLVYNDLYRKRIEELEVLNNELAKELNQEKSQNKQ</sequence>
<reference evidence="3" key="1">
    <citation type="submission" date="2021-05" db="EMBL/GenBank/DDBJ databases">
        <authorList>
            <person name="Alioto T."/>
            <person name="Alioto T."/>
            <person name="Gomez Garrido J."/>
        </authorList>
    </citation>
    <scope>NUCLEOTIDE SEQUENCE</scope>
</reference>
<protein>
    <submittedName>
        <fullName evidence="3">Uncharacterized protein</fullName>
    </submittedName>
</protein>
<accession>A0A8D8QS90</accession>
<feature type="coiled-coil region" evidence="1">
    <location>
        <begin position="129"/>
        <end position="156"/>
    </location>
</feature>
<dbReference type="EMBL" id="HBUF01097977">
    <property type="protein sequence ID" value="CAG6637344.1"/>
    <property type="molecule type" value="Transcribed_RNA"/>
</dbReference>
<evidence type="ECO:0000313" key="3">
    <source>
        <dbReference type="EMBL" id="CAG6637345.1"/>
    </source>
</evidence>
<evidence type="ECO:0000256" key="2">
    <source>
        <dbReference type="SAM" id="MobiDB-lite"/>
    </source>
</evidence>
<dbReference type="AlphaFoldDB" id="A0A8D8QS90"/>
<name>A0A8D8QS90_9HEMI</name>
<feature type="compositionally biased region" description="Polar residues" evidence="2">
    <location>
        <begin position="98"/>
        <end position="115"/>
    </location>
</feature>
<keyword evidence="1" id="KW-0175">Coiled coil</keyword>
<feature type="compositionally biased region" description="Low complexity" evidence="2">
    <location>
        <begin position="11"/>
        <end position="22"/>
    </location>
</feature>
<organism evidence="3">
    <name type="scientific">Cacopsylla melanoneura</name>
    <dbReference type="NCBI Taxonomy" id="428564"/>
    <lineage>
        <taxon>Eukaryota</taxon>
        <taxon>Metazoa</taxon>
        <taxon>Ecdysozoa</taxon>
        <taxon>Arthropoda</taxon>
        <taxon>Hexapoda</taxon>
        <taxon>Insecta</taxon>
        <taxon>Pterygota</taxon>
        <taxon>Neoptera</taxon>
        <taxon>Paraneoptera</taxon>
        <taxon>Hemiptera</taxon>
        <taxon>Sternorrhyncha</taxon>
        <taxon>Psylloidea</taxon>
        <taxon>Psyllidae</taxon>
        <taxon>Psyllinae</taxon>
        <taxon>Cacopsylla</taxon>
    </lineage>
</organism>
<dbReference type="EMBL" id="HBUF01097976">
    <property type="protein sequence ID" value="CAG6637343.1"/>
    <property type="molecule type" value="Transcribed_RNA"/>
</dbReference>
<dbReference type="EMBL" id="HBUF01097978">
    <property type="protein sequence ID" value="CAG6637345.1"/>
    <property type="molecule type" value="Transcribed_RNA"/>
</dbReference>
<evidence type="ECO:0000256" key="1">
    <source>
        <dbReference type="SAM" id="Coils"/>
    </source>
</evidence>
<feature type="region of interest" description="Disordered" evidence="2">
    <location>
        <begin position="88"/>
        <end position="119"/>
    </location>
</feature>